<dbReference type="GO" id="GO:0034213">
    <property type="term" value="P:quinolinate catabolic process"/>
    <property type="evidence" value="ECO:0007669"/>
    <property type="project" value="TreeGrafter"/>
</dbReference>
<dbReference type="SUPFAM" id="SSF54675">
    <property type="entry name" value="Nicotinate/Quinolinate PRTase N-terminal domain-like"/>
    <property type="match status" value="1"/>
</dbReference>
<comment type="similarity">
    <text evidence="3 12">Belongs to the NadC/ModD family.</text>
</comment>
<dbReference type="EMBL" id="PFPK01000020">
    <property type="protein sequence ID" value="PIZ95104.1"/>
    <property type="molecule type" value="Genomic_DNA"/>
</dbReference>
<evidence type="ECO:0000256" key="4">
    <source>
        <dbReference type="ARBA" id="ARBA00011218"/>
    </source>
</evidence>
<dbReference type="InterPro" id="IPR037128">
    <property type="entry name" value="Quinolinate_PRibosylTase_N_sf"/>
</dbReference>
<evidence type="ECO:0000256" key="2">
    <source>
        <dbReference type="ARBA" id="ARBA00004893"/>
    </source>
</evidence>
<dbReference type="EC" id="2.4.2.19" evidence="5"/>
<comment type="pathway">
    <text evidence="2">Cofactor biosynthesis; NAD(+) biosynthesis; nicotinate D-ribonucleotide from quinolinate: step 1/1.</text>
</comment>
<evidence type="ECO:0000256" key="3">
    <source>
        <dbReference type="ARBA" id="ARBA00009400"/>
    </source>
</evidence>
<keyword evidence="8 12" id="KW-0808">Transferase</keyword>
<reference evidence="16" key="1">
    <citation type="submission" date="2017-09" db="EMBL/GenBank/DDBJ databases">
        <title>Depth-based differentiation of microbial function through sediment-hosted aquifers and enrichment of novel symbionts in the deep terrestrial subsurface.</title>
        <authorList>
            <person name="Probst A.J."/>
            <person name="Ladd B."/>
            <person name="Jarett J.K."/>
            <person name="Geller-Mcgrath D.E."/>
            <person name="Sieber C.M.K."/>
            <person name="Emerson J.B."/>
            <person name="Anantharaman K."/>
            <person name="Thomas B.C."/>
            <person name="Malmstrom R."/>
            <person name="Stieglmeier M."/>
            <person name="Klingl A."/>
            <person name="Woyke T."/>
            <person name="Ryan C.M."/>
            <person name="Banfield J.F."/>
        </authorList>
    </citation>
    <scope>NUCLEOTIDE SEQUENCE [LARGE SCALE GENOMIC DNA]</scope>
</reference>
<dbReference type="InterPro" id="IPR002638">
    <property type="entry name" value="Quinolinate_PRibosylTrfase_C"/>
</dbReference>
<evidence type="ECO:0000256" key="11">
    <source>
        <dbReference type="ARBA" id="ARBA00069173"/>
    </source>
</evidence>
<evidence type="ECO:0000256" key="6">
    <source>
        <dbReference type="ARBA" id="ARBA00022642"/>
    </source>
</evidence>
<evidence type="ECO:0000313" key="16">
    <source>
        <dbReference type="Proteomes" id="UP000228568"/>
    </source>
</evidence>
<dbReference type="SUPFAM" id="SSF51690">
    <property type="entry name" value="Nicotinate/Quinolinate PRTase C-terminal domain-like"/>
    <property type="match status" value="1"/>
</dbReference>
<evidence type="ECO:0000256" key="5">
    <source>
        <dbReference type="ARBA" id="ARBA00011944"/>
    </source>
</evidence>
<evidence type="ECO:0000256" key="9">
    <source>
        <dbReference type="ARBA" id="ARBA00033102"/>
    </source>
</evidence>
<evidence type="ECO:0000259" key="13">
    <source>
        <dbReference type="Pfam" id="PF01729"/>
    </source>
</evidence>
<evidence type="ECO:0000256" key="10">
    <source>
        <dbReference type="ARBA" id="ARBA00047445"/>
    </source>
</evidence>
<dbReference type="GO" id="GO:0004514">
    <property type="term" value="F:nicotinate-nucleotide diphosphorylase (carboxylating) activity"/>
    <property type="evidence" value="ECO:0007669"/>
    <property type="project" value="UniProtKB-EC"/>
</dbReference>
<keyword evidence="7 12" id="KW-0328">Glycosyltransferase</keyword>
<accession>A0A2M7V8F9</accession>
<dbReference type="FunFam" id="3.90.1170.20:FF:000001">
    <property type="entry name" value="Nicotinate-nucleotide diphosphorylase (Carboxylating)"/>
    <property type="match status" value="1"/>
</dbReference>
<dbReference type="UniPathway" id="UPA00253">
    <property type="reaction ID" value="UER00331"/>
</dbReference>
<dbReference type="PANTHER" id="PTHR32179:SF3">
    <property type="entry name" value="NICOTINATE-NUCLEOTIDE PYROPHOSPHORYLASE [CARBOXYLATING]"/>
    <property type="match status" value="1"/>
</dbReference>
<feature type="domain" description="Quinolinate phosphoribosyl transferase N-terminal" evidence="14">
    <location>
        <begin position="45"/>
        <end position="128"/>
    </location>
</feature>
<dbReference type="InterPro" id="IPR004393">
    <property type="entry name" value="NadC"/>
</dbReference>
<dbReference type="InterPro" id="IPR013785">
    <property type="entry name" value="Aldolase_TIM"/>
</dbReference>
<gene>
    <name evidence="15" type="primary">nadC</name>
    <name evidence="15" type="ORF">COX81_01800</name>
</gene>
<dbReference type="Pfam" id="PF01729">
    <property type="entry name" value="QRPTase_C"/>
    <property type="match status" value="1"/>
</dbReference>
<dbReference type="InterPro" id="IPR036068">
    <property type="entry name" value="Nicotinate_pribotase-like_C"/>
</dbReference>
<dbReference type="FunFam" id="3.20.20.70:FF:000030">
    <property type="entry name" value="Nicotinate-nucleotide pyrophosphorylase, carboxylating"/>
    <property type="match status" value="1"/>
</dbReference>
<dbReference type="InterPro" id="IPR027277">
    <property type="entry name" value="NadC/ModD"/>
</dbReference>
<evidence type="ECO:0000313" key="15">
    <source>
        <dbReference type="EMBL" id="PIZ95104.1"/>
    </source>
</evidence>
<evidence type="ECO:0000256" key="7">
    <source>
        <dbReference type="ARBA" id="ARBA00022676"/>
    </source>
</evidence>
<keyword evidence="6" id="KW-0662">Pyridine nucleotide biosynthesis</keyword>
<dbReference type="GO" id="GO:0009435">
    <property type="term" value="P:NAD+ biosynthetic process"/>
    <property type="evidence" value="ECO:0007669"/>
    <property type="project" value="UniProtKB-UniPathway"/>
</dbReference>
<comment type="subunit">
    <text evidence="4">Hexamer formed by 3 homodimers.</text>
</comment>
<evidence type="ECO:0000256" key="1">
    <source>
        <dbReference type="ARBA" id="ARBA00003237"/>
    </source>
</evidence>
<dbReference type="GO" id="GO:0005737">
    <property type="term" value="C:cytoplasm"/>
    <property type="evidence" value="ECO:0007669"/>
    <property type="project" value="TreeGrafter"/>
</dbReference>
<feature type="domain" description="Quinolinate phosphoribosyl transferase C-terminal" evidence="13">
    <location>
        <begin position="130"/>
        <end position="284"/>
    </location>
</feature>
<evidence type="ECO:0000256" key="8">
    <source>
        <dbReference type="ARBA" id="ARBA00022679"/>
    </source>
</evidence>
<dbReference type="AlphaFoldDB" id="A0A2M7V8F9"/>
<comment type="function">
    <text evidence="1">Involved in the catabolism of quinolinic acid (QA).</text>
</comment>
<evidence type="ECO:0000256" key="12">
    <source>
        <dbReference type="PIRNR" id="PIRNR006250"/>
    </source>
</evidence>
<sequence>MKKSQTIKKYFNQKEKLTLKNSKYLRQVKRLTEDFLIEDLEYIGDITTDTVIKENPKTIAIIKSKQNGIIAGIEETKWFLSKYKIHVTTYKKDGVAIKKNENILKLNGGIKDILKIERAILNLMQRMSGIATETSRLVALAKNKVLICPTRKTQWGLVDKRAVTLGGGGTHRLGLYDWILIKDNHLKISNFQFPISNYFTEIEAKTKKQILQFTKLSPDAIMFDNFKPKEIKKIVKQIGKTNIIFEASGGITKKNIVGYIKSGVNIISLGSLTHSVKSLDISLDIL</sequence>
<name>A0A2M7V8F9_9BACT</name>
<dbReference type="Pfam" id="PF02749">
    <property type="entry name" value="QRPTase_N"/>
    <property type="match status" value="1"/>
</dbReference>
<evidence type="ECO:0000259" key="14">
    <source>
        <dbReference type="Pfam" id="PF02749"/>
    </source>
</evidence>
<dbReference type="InterPro" id="IPR022412">
    <property type="entry name" value="Quinolinate_PRibosylTrfase_N"/>
</dbReference>
<comment type="caution">
    <text evidence="15">The sequence shown here is derived from an EMBL/GenBank/DDBJ whole genome shotgun (WGS) entry which is preliminary data.</text>
</comment>
<dbReference type="Proteomes" id="UP000228568">
    <property type="component" value="Unassembled WGS sequence"/>
</dbReference>
<dbReference type="PANTHER" id="PTHR32179">
    <property type="entry name" value="NICOTINATE-NUCLEOTIDE PYROPHOSPHORYLASE [CARBOXYLATING]"/>
    <property type="match status" value="1"/>
</dbReference>
<dbReference type="PIRSF" id="PIRSF006250">
    <property type="entry name" value="NadC_ModD"/>
    <property type="match status" value="1"/>
</dbReference>
<comment type="catalytic activity">
    <reaction evidence="10">
        <text>nicotinate beta-D-ribonucleotide + CO2 + diphosphate = quinolinate + 5-phospho-alpha-D-ribose 1-diphosphate + 2 H(+)</text>
        <dbReference type="Rhea" id="RHEA:12733"/>
        <dbReference type="ChEBI" id="CHEBI:15378"/>
        <dbReference type="ChEBI" id="CHEBI:16526"/>
        <dbReference type="ChEBI" id="CHEBI:29959"/>
        <dbReference type="ChEBI" id="CHEBI:33019"/>
        <dbReference type="ChEBI" id="CHEBI:57502"/>
        <dbReference type="ChEBI" id="CHEBI:58017"/>
        <dbReference type="EC" id="2.4.2.19"/>
    </reaction>
</comment>
<proteinExistence type="inferred from homology"/>
<dbReference type="NCBIfam" id="TIGR00078">
    <property type="entry name" value="nadC"/>
    <property type="match status" value="1"/>
</dbReference>
<dbReference type="Gene3D" id="3.90.1170.20">
    <property type="entry name" value="Quinolinate phosphoribosyl transferase, N-terminal domain"/>
    <property type="match status" value="1"/>
</dbReference>
<dbReference type="Gene3D" id="3.20.20.70">
    <property type="entry name" value="Aldolase class I"/>
    <property type="match status" value="1"/>
</dbReference>
<organism evidence="15 16">
    <name type="scientific">Candidatus Magasanikbacteria bacterium CG_4_10_14_0_2_um_filter_37_12</name>
    <dbReference type="NCBI Taxonomy" id="1974637"/>
    <lineage>
        <taxon>Bacteria</taxon>
        <taxon>Candidatus Magasanikiibacteriota</taxon>
    </lineage>
</organism>
<protein>
    <recommendedName>
        <fullName evidence="11">Probable nicotinate-nucleotide pyrophosphorylase [carboxylating]</fullName>
        <ecNumber evidence="5">2.4.2.19</ecNumber>
    </recommendedName>
    <alternativeName>
        <fullName evidence="9">Quinolinate phosphoribosyltransferase [decarboxylating]</fullName>
    </alternativeName>
</protein>